<dbReference type="AlphaFoldDB" id="A0A1D6I5M0"/>
<sequence>MRILEEEHVDINADDNNVSDHENMSHSSDAHAQFGSVDEQPDIYDPRNWDNLDNKSRDILIEKGPIREEGIEFPLDDASKHFSYAHYYIKLSNGELYDRKWLVYSKHVDKVFCFCCKILKSSTSNSLSSLAHNGCRNWRNISTKLREHDNSVEHFQNMNKWNELRTRMQKEETIDKDLQKQINKEKERLRQVLLRIIAIVKFLGKHNLAFRGSIEQLYSDSNGNFLACVEMIAEFDLVMQDHLRRIQNKEIHYHYLSPKIQN</sequence>
<feature type="coiled-coil region" evidence="1">
    <location>
        <begin position="168"/>
        <end position="195"/>
    </location>
</feature>
<dbReference type="EMBL" id="CM007650">
    <property type="protein sequence ID" value="ONM55389.1"/>
    <property type="molecule type" value="Genomic_DNA"/>
</dbReference>
<dbReference type="STRING" id="4577.A0A1D6I5M0"/>
<proteinExistence type="predicted"/>
<feature type="compositionally biased region" description="Basic and acidic residues" evidence="2">
    <location>
        <begin position="1"/>
        <end position="11"/>
    </location>
</feature>
<dbReference type="InParanoid" id="A0A1D6I5M0"/>
<dbReference type="InterPro" id="IPR006580">
    <property type="entry name" value="Znf_TTF"/>
</dbReference>
<dbReference type="PANTHER" id="PTHR45749">
    <property type="match status" value="1"/>
</dbReference>
<gene>
    <name evidence="3" type="ORF">ZEAMMB73_Zm00001d020682</name>
</gene>
<organism evidence="3">
    <name type="scientific">Zea mays</name>
    <name type="common">Maize</name>
    <dbReference type="NCBI Taxonomy" id="4577"/>
    <lineage>
        <taxon>Eukaryota</taxon>
        <taxon>Viridiplantae</taxon>
        <taxon>Streptophyta</taxon>
        <taxon>Embryophyta</taxon>
        <taxon>Tracheophyta</taxon>
        <taxon>Spermatophyta</taxon>
        <taxon>Magnoliopsida</taxon>
        <taxon>Liliopsida</taxon>
        <taxon>Poales</taxon>
        <taxon>Poaceae</taxon>
        <taxon>PACMAD clade</taxon>
        <taxon>Panicoideae</taxon>
        <taxon>Andropogonodae</taxon>
        <taxon>Andropogoneae</taxon>
        <taxon>Tripsacinae</taxon>
        <taxon>Zea</taxon>
    </lineage>
</organism>
<evidence type="ECO:0000256" key="1">
    <source>
        <dbReference type="SAM" id="Coils"/>
    </source>
</evidence>
<feature type="region of interest" description="Disordered" evidence="2">
    <location>
        <begin position="1"/>
        <end position="32"/>
    </location>
</feature>
<dbReference type="OMA" id="SSEHIIC"/>
<name>A0A1D6I5M0_MAIZE</name>
<reference evidence="3" key="1">
    <citation type="submission" date="2015-12" db="EMBL/GenBank/DDBJ databases">
        <title>Update maize B73 reference genome by single molecule sequencing technologies.</title>
        <authorList>
            <consortium name="Maize Genome Sequencing Project"/>
            <person name="Ware D."/>
        </authorList>
    </citation>
    <scope>NUCLEOTIDE SEQUENCE [LARGE SCALE GENOMIC DNA]</scope>
    <source>
        <tissue evidence="3">Seedling</tissue>
    </source>
</reference>
<evidence type="ECO:0000256" key="2">
    <source>
        <dbReference type="SAM" id="MobiDB-lite"/>
    </source>
</evidence>
<evidence type="ECO:0000313" key="3">
    <source>
        <dbReference type="EMBL" id="ONM55389.1"/>
    </source>
</evidence>
<accession>A0A1D6I5M0</accession>
<keyword evidence="1" id="KW-0175">Coiled coil</keyword>
<dbReference type="PANTHER" id="PTHR45749:SF35">
    <property type="entry name" value="AC-LIKE TRANSPOSASE-RELATED"/>
    <property type="match status" value="1"/>
</dbReference>
<dbReference type="SMART" id="SM00597">
    <property type="entry name" value="ZnF_TTF"/>
    <property type="match status" value="1"/>
</dbReference>
<protein>
    <submittedName>
        <fullName evidence="3">General transcription factor 2-related zinc finger protein</fullName>
    </submittedName>
</protein>